<dbReference type="InterPro" id="IPR009057">
    <property type="entry name" value="Homeodomain-like_sf"/>
</dbReference>
<keyword evidence="1 2" id="KW-0238">DNA-binding</keyword>
<dbReference type="AlphaFoldDB" id="A0A7W7CSA3"/>
<feature type="domain" description="HTH tetR-type" evidence="3">
    <location>
        <begin position="2"/>
        <end position="62"/>
    </location>
</feature>
<dbReference type="PANTHER" id="PTHR30055">
    <property type="entry name" value="HTH-TYPE TRANSCRIPTIONAL REGULATOR RUTR"/>
    <property type="match status" value="1"/>
</dbReference>
<reference evidence="4 5" key="1">
    <citation type="submission" date="2020-08" db="EMBL/GenBank/DDBJ databases">
        <title>Sequencing the genomes of 1000 actinobacteria strains.</title>
        <authorList>
            <person name="Klenk H.-P."/>
        </authorList>
    </citation>
    <scope>NUCLEOTIDE SEQUENCE [LARGE SCALE GENOMIC DNA]</scope>
    <source>
        <strain evidence="4 5">DSM 45518</strain>
    </source>
</reference>
<organism evidence="4 5">
    <name type="scientific">Paractinoplanes abujensis</name>
    <dbReference type="NCBI Taxonomy" id="882441"/>
    <lineage>
        <taxon>Bacteria</taxon>
        <taxon>Bacillati</taxon>
        <taxon>Actinomycetota</taxon>
        <taxon>Actinomycetes</taxon>
        <taxon>Micromonosporales</taxon>
        <taxon>Micromonosporaceae</taxon>
        <taxon>Paractinoplanes</taxon>
    </lineage>
</organism>
<dbReference type="InterPro" id="IPR050109">
    <property type="entry name" value="HTH-type_TetR-like_transc_reg"/>
</dbReference>
<dbReference type="Proteomes" id="UP000542742">
    <property type="component" value="Unassembled WGS sequence"/>
</dbReference>
<evidence type="ECO:0000313" key="4">
    <source>
        <dbReference type="EMBL" id="MBB4693424.1"/>
    </source>
</evidence>
<gene>
    <name evidence="4" type="ORF">BKA14_003572</name>
</gene>
<name>A0A7W7CSA3_9ACTN</name>
<evidence type="ECO:0000313" key="5">
    <source>
        <dbReference type="Proteomes" id="UP000542742"/>
    </source>
</evidence>
<dbReference type="SUPFAM" id="SSF46689">
    <property type="entry name" value="Homeodomain-like"/>
    <property type="match status" value="1"/>
</dbReference>
<dbReference type="PANTHER" id="PTHR30055:SF235">
    <property type="entry name" value="TRANSCRIPTIONAL REGULATORY PROTEIN"/>
    <property type="match status" value="1"/>
</dbReference>
<comment type="caution">
    <text evidence="4">The sequence shown here is derived from an EMBL/GenBank/DDBJ whole genome shotgun (WGS) entry which is preliminary data.</text>
</comment>
<protein>
    <submittedName>
        <fullName evidence="4">AcrR family transcriptional regulator</fullName>
    </submittedName>
</protein>
<dbReference type="InterPro" id="IPR001647">
    <property type="entry name" value="HTH_TetR"/>
</dbReference>
<accession>A0A7W7CSA3</accession>
<feature type="DNA-binding region" description="H-T-H motif" evidence="2">
    <location>
        <begin position="25"/>
        <end position="44"/>
    </location>
</feature>
<dbReference type="GO" id="GO:0000976">
    <property type="term" value="F:transcription cis-regulatory region binding"/>
    <property type="evidence" value="ECO:0007669"/>
    <property type="project" value="TreeGrafter"/>
</dbReference>
<dbReference type="PROSITE" id="PS50977">
    <property type="entry name" value="HTH_TETR_2"/>
    <property type="match status" value="1"/>
</dbReference>
<dbReference type="GO" id="GO:0003700">
    <property type="term" value="F:DNA-binding transcription factor activity"/>
    <property type="evidence" value="ECO:0007669"/>
    <property type="project" value="TreeGrafter"/>
</dbReference>
<evidence type="ECO:0000259" key="3">
    <source>
        <dbReference type="PROSITE" id="PS50977"/>
    </source>
</evidence>
<evidence type="ECO:0000256" key="1">
    <source>
        <dbReference type="ARBA" id="ARBA00023125"/>
    </source>
</evidence>
<dbReference type="InterPro" id="IPR036271">
    <property type="entry name" value="Tet_transcr_reg_TetR-rel_C_sf"/>
</dbReference>
<dbReference type="Gene3D" id="1.10.357.10">
    <property type="entry name" value="Tetracycline Repressor, domain 2"/>
    <property type="match status" value="1"/>
</dbReference>
<evidence type="ECO:0000256" key="2">
    <source>
        <dbReference type="PROSITE-ProRule" id="PRU00335"/>
    </source>
</evidence>
<proteinExistence type="predicted"/>
<dbReference type="SUPFAM" id="SSF48498">
    <property type="entry name" value="Tetracyclin repressor-like, C-terminal domain"/>
    <property type="match status" value="1"/>
</dbReference>
<dbReference type="EMBL" id="JACHMF010000001">
    <property type="protein sequence ID" value="MBB4693424.1"/>
    <property type="molecule type" value="Genomic_DNA"/>
</dbReference>
<dbReference type="RefSeq" id="WP_184952045.1">
    <property type="nucleotide sequence ID" value="NZ_BOMC01000080.1"/>
</dbReference>
<keyword evidence="5" id="KW-1185">Reference proteome</keyword>
<dbReference type="Pfam" id="PF00440">
    <property type="entry name" value="TetR_N"/>
    <property type="match status" value="1"/>
</dbReference>
<sequence>MRDTPSRLRDAAERLLADRPAARISLRDITEAAGANVASVGYHFGSKDALLDEVMRGALTEVFEHRRARLAQLPDDADLADIVRAWVLPSFPTGEGGPREHDRRRHQVLQHVLAAPSPATTALLEEMAGPVQEHLLNRISHFIPEVSPAELRLRHAAVIAALGALNNGSFTAVLAGTDPAAIPEQLVTWIVGGLTAPPTTCDDFRTQA</sequence>